<dbReference type="SFLD" id="SFLDG01063">
    <property type="entry name" value="activating_enzymes__group_1"/>
    <property type="match status" value="1"/>
</dbReference>
<evidence type="ECO:0000256" key="6">
    <source>
        <dbReference type="ARBA" id="ARBA00023014"/>
    </source>
</evidence>
<name>B0C939_ACAM1</name>
<dbReference type="GO" id="GO:0043365">
    <property type="term" value="F:[formate-C-acetyltransferase]-activating enzyme activity"/>
    <property type="evidence" value="ECO:0007669"/>
    <property type="project" value="InterPro"/>
</dbReference>
<evidence type="ECO:0000256" key="2">
    <source>
        <dbReference type="ARBA" id="ARBA00022485"/>
    </source>
</evidence>
<dbReference type="Gene3D" id="3.20.20.70">
    <property type="entry name" value="Aldolase class I"/>
    <property type="match status" value="1"/>
</dbReference>
<dbReference type="RefSeq" id="WP_012162098.1">
    <property type="nucleotide sequence ID" value="NC_009925.1"/>
</dbReference>
<comment type="function">
    <text evidence="7">Activation of anaerobic ribonucleoside-triphosphate reductase under anaerobic conditions by generation of an organic free radical, using S-adenosylmethionine and reduced flavodoxin as cosubstrates to produce 5'-deoxy-adenosine.</text>
</comment>
<dbReference type="PANTHER" id="PTHR30352">
    <property type="entry name" value="PYRUVATE FORMATE-LYASE-ACTIVATING ENZYME"/>
    <property type="match status" value="1"/>
</dbReference>
<keyword evidence="6" id="KW-0411">Iron-sulfur</keyword>
<dbReference type="SUPFAM" id="SSF102114">
    <property type="entry name" value="Radical SAM enzymes"/>
    <property type="match status" value="1"/>
</dbReference>
<dbReference type="GO" id="GO:0046872">
    <property type="term" value="F:metal ion binding"/>
    <property type="evidence" value="ECO:0007669"/>
    <property type="project" value="UniProtKB-KW"/>
</dbReference>
<reference evidence="8 9" key="1">
    <citation type="journal article" date="2008" name="Proc. Natl. Acad. Sci. U.S.A.">
        <title>Niche adaptation and genome expansion in the chlorophyll d-producing cyanobacterium Acaryochloris marina.</title>
        <authorList>
            <person name="Swingley W.D."/>
            <person name="Chen M."/>
            <person name="Cheung P.C."/>
            <person name="Conrad A.L."/>
            <person name="Dejesa L.C."/>
            <person name="Hao J."/>
            <person name="Honchak B.M."/>
            <person name="Karbach L.E."/>
            <person name="Kurdoglu A."/>
            <person name="Lahiri S."/>
            <person name="Mastrian S.D."/>
            <person name="Miyashita H."/>
            <person name="Page L."/>
            <person name="Ramakrishna P."/>
            <person name="Satoh S."/>
            <person name="Sattley W.M."/>
            <person name="Shimada Y."/>
            <person name="Taylor H.L."/>
            <person name="Tomo T."/>
            <person name="Tsuchiya T."/>
            <person name="Wang Z.T."/>
            <person name="Raymond J."/>
            <person name="Mimuro M."/>
            <person name="Blankenship R.E."/>
            <person name="Touchman J.W."/>
        </authorList>
    </citation>
    <scope>NUCLEOTIDE SEQUENCE [LARGE SCALE GENOMIC DNA]</scope>
    <source>
        <strain evidence="9">MBIC 11017</strain>
    </source>
</reference>
<dbReference type="InterPro" id="IPR012837">
    <property type="entry name" value="NrdG"/>
</dbReference>
<dbReference type="EMBL" id="CP000828">
    <property type="protein sequence ID" value="ABW26574.1"/>
    <property type="molecule type" value="Genomic_DNA"/>
</dbReference>
<keyword evidence="2" id="KW-0004">4Fe-4S</keyword>
<dbReference type="Proteomes" id="UP000000268">
    <property type="component" value="Chromosome"/>
</dbReference>
<evidence type="ECO:0000313" key="9">
    <source>
        <dbReference type="Proteomes" id="UP000000268"/>
    </source>
</evidence>
<dbReference type="Pfam" id="PF13353">
    <property type="entry name" value="Fer4_12"/>
    <property type="match status" value="1"/>
</dbReference>
<keyword evidence="3" id="KW-0949">S-adenosyl-L-methionine</keyword>
<dbReference type="SFLD" id="SFLDS00029">
    <property type="entry name" value="Radical_SAM"/>
    <property type="match status" value="1"/>
</dbReference>
<dbReference type="GO" id="GO:0004748">
    <property type="term" value="F:ribonucleoside-diphosphate reductase activity, thioredoxin disulfide as acceptor"/>
    <property type="evidence" value="ECO:0007669"/>
    <property type="project" value="TreeGrafter"/>
</dbReference>
<evidence type="ECO:0000256" key="7">
    <source>
        <dbReference type="PIRNR" id="PIRNR000368"/>
    </source>
</evidence>
<evidence type="ECO:0000256" key="4">
    <source>
        <dbReference type="ARBA" id="ARBA00022723"/>
    </source>
</evidence>
<keyword evidence="4" id="KW-0479">Metal-binding</keyword>
<protein>
    <recommendedName>
        <fullName evidence="7">Anaerobic ribonucleoside-triphosphate reductase-activating protein</fullName>
        <ecNumber evidence="7">1.97.1.-</ecNumber>
    </recommendedName>
</protein>
<evidence type="ECO:0000256" key="1">
    <source>
        <dbReference type="ARBA" id="ARBA00001966"/>
    </source>
</evidence>
<keyword evidence="7" id="KW-0560">Oxidoreductase</keyword>
<organism evidence="8 9">
    <name type="scientific">Acaryochloris marina (strain MBIC 11017)</name>
    <dbReference type="NCBI Taxonomy" id="329726"/>
    <lineage>
        <taxon>Bacteria</taxon>
        <taxon>Bacillati</taxon>
        <taxon>Cyanobacteriota</taxon>
        <taxon>Cyanophyceae</taxon>
        <taxon>Acaryochloridales</taxon>
        <taxon>Acaryochloridaceae</taxon>
        <taxon>Acaryochloris</taxon>
    </lineage>
</organism>
<dbReference type="SFLD" id="SFLDF00299">
    <property type="entry name" value="anaerobic_ribonucleoside-triph"/>
    <property type="match status" value="1"/>
</dbReference>
<dbReference type="InterPro" id="IPR007197">
    <property type="entry name" value="rSAM"/>
</dbReference>
<dbReference type="PIRSF" id="PIRSF000368">
    <property type="entry name" value="NrdG"/>
    <property type="match status" value="1"/>
</dbReference>
<dbReference type="EC" id="1.97.1.-" evidence="7"/>
<evidence type="ECO:0000313" key="8">
    <source>
        <dbReference type="EMBL" id="ABW26574.1"/>
    </source>
</evidence>
<gene>
    <name evidence="8" type="primary">nrdG</name>
    <name evidence="8" type="ordered locus">AM1_1550</name>
</gene>
<keyword evidence="9" id="KW-1185">Reference proteome</keyword>
<dbReference type="InterPro" id="IPR013785">
    <property type="entry name" value="Aldolase_TIM"/>
</dbReference>
<evidence type="ECO:0000256" key="3">
    <source>
        <dbReference type="ARBA" id="ARBA00022691"/>
    </source>
</evidence>
<accession>B0C939</accession>
<dbReference type="InterPro" id="IPR034457">
    <property type="entry name" value="Organic_radical-activating"/>
</dbReference>
<comment type="similarity">
    <text evidence="7">Belongs to the organic radical-activating enzymes family.</text>
</comment>
<dbReference type="KEGG" id="amr:AM1_1550"/>
<dbReference type="AlphaFoldDB" id="B0C939"/>
<evidence type="ECO:0000256" key="5">
    <source>
        <dbReference type="ARBA" id="ARBA00023004"/>
    </source>
</evidence>
<sequence>MKTTQKIDPLLSLIAVPPGYLNVMGYWDASEENGPGCRAVVWLQGCHRHCSDCANPQSWSFELNELISIDRMFRTIVRNPKNEGVTFAGGEPFWQASALALLAKRLKAEGLNTMAYTGFTLERLLAPYAPAGSQALLDQLDLVVDASVCKTPVGCFL</sequence>
<proteinExistence type="inferred from homology"/>
<dbReference type="STRING" id="329726.AM1_1550"/>
<dbReference type="InterPro" id="IPR058240">
    <property type="entry name" value="rSAM_sf"/>
</dbReference>
<dbReference type="GO" id="GO:0051539">
    <property type="term" value="F:4 iron, 4 sulfur cluster binding"/>
    <property type="evidence" value="ECO:0007669"/>
    <property type="project" value="UniProtKB-KW"/>
</dbReference>
<dbReference type="eggNOG" id="COG0602">
    <property type="taxonomic scope" value="Bacteria"/>
</dbReference>
<dbReference type="SFLD" id="SFLDG01066">
    <property type="entry name" value="organic_radical-activating_enz"/>
    <property type="match status" value="1"/>
</dbReference>
<dbReference type="OrthoDB" id="9782387at2"/>
<dbReference type="PANTHER" id="PTHR30352:SF2">
    <property type="entry name" value="ANAEROBIC RIBONUCLEOSIDE-TRIPHOSPHATE REDUCTASE-ACTIVATING PROTEIN"/>
    <property type="match status" value="1"/>
</dbReference>
<dbReference type="HOGENOM" id="CLU_089926_0_0_3"/>
<comment type="cofactor">
    <cofactor evidence="1">
        <name>[4Fe-4S] cluster</name>
        <dbReference type="ChEBI" id="CHEBI:49883"/>
    </cofactor>
</comment>
<keyword evidence="5" id="KW-0408">Iron</keyword>